<dbReference type="Gene3D" id="3.40.1550.10">
    <property type="entry name" value="CheC-like"/>
    <property type="match status" value="1"/>
</dbReference>
<dbReference type="Proteomes" id="UP000317835">
    <property type="component" value="Chromosome"/>
</dbReference>
<dbReference type="GO" id="GO:0016787">
    <property type="term" value="F:hydrolase activity"/>
    <property type="evidence" value="ECO:0007669"/>
    <property type="project" value="UniProtKB-KW"/>
</dbReference>
<dbReference type="GO" id="GO:0006935">
    <property type="term" value="P:chemotaxis"/>
    <property type="evidence" value="ECO:0007669"/>
    <property type="project" value="UniProtKB-KW"/>
</dbReference>
<name>A0A518H7K2_9BACT</name>
<dbReference type="SUPFAM" id="SSF103039">
    <property type="entry name" value="CheC-like"/>
    <property type="match status" value="1"/>
</dbReference>
<dbReference type="CDD" id="cd17905">
    <property type="entry name" value="CheC-like"/>
    <property type="match status" value="1"/>
</dbReference>
<dbReference type="RefSeq" id="WP_197446307.1">
    <property type="nucleotide sequence ID" value="NZ_CP036426.1"/>
</dbReference>
<dbReference type="InterPro" id="IPR050992">
    <property type="entry name" value="CheZ_family_phosphatases"/>
</dbReference>
<evidence type="ECO:0000256" key="3">
    <source>
        <dbReference type="SAM" id="MobiDB-lite"/>
    </source>
</evidence>
<proteinExistence type="predicted"/>
<gene>
    <name evidence="4" type="primary">cheC</name>
    <name evidence="4" type="ORF">ElP_47770</name>
</gene>
<dbReference type="AlphaFoldDB" id="A0A518H7K2"/>
<dbReference type="KEGG" id="tpla:ElP_47770"/>
<evidence type="ECO:0000256" key="2">
    <source>
        <dbReference type="ARBA" id="ARBA00022801"/>
    </source>
</evidence>
<organism evidence="4 5">
    <name type="scientific">Tautonia plasticadhaerens</name>
    <dbReference type="NCBI Taxonomy" id="2527974"/>
    <lineage>
        <taxon>Bacteria</taxon>
        <taxon>Pseudomonadati</taxon>
        <taxon>Planctomycetota</taxon>
        <taxon>Planctomycetia</taxon>
        <taxon>Isosphaerales</taxon>
        <taxon>Isosphaeraceae</taxon>
        <taxon>Tautonia</taxon>
    </lineage>
</organism>
<dbReference type="EC" id="3.-.-.-" evidence="4"/>
<dbReference type="PANTHER" id="PTHR43693">
    <property type="entry name" value="PROTEIN PHOSPHATASE CHEZ"/>
    <property type="match status" value="1"/>
</dbReference>
<evidence type="ECO:0000313" key="5">
    <source>
        <dbReference type="Proteomes" id="UP000317835"/>
    </source>
</evidence>
<dbReference type="EMBL" id="CP036426">
    <property type="protein sequence ID" value="QDV36848.1"/>
    <property type="molecule type" value="Genomic_DNA"/>
</dbReference>
<evidence type="ECO:0000313" key="4">
    <source>
        <dbReference type="EMBL" id="QDV36848.1"/>
    </source>
</evidence>
<protein>
    <submittedName>
        <fullName evidence="4">CheY-P phosphatase CheC</fullName>
        <ecNumber evidence="4">3.-.-.-</ecNumber>
    </submittedName>
</protein>
<feature type="region of interest" description="Disordered" evidence="3">
    <location>
        <begin position="199"/>
        <end position="223"/>
    </location>
</feature>
<evidence type="ECO:0000256" key="1">
    <source>
        <dbReference type="ARBA" id="ARBA00022500"/>
    </source>
</evidence>
<sequence length="223" mass="22598">MNVEGGRSEAVPPRVEEAIWEGAEAASAALSRWLGREARIEVSGVRLGDLAEAIEALGPGDELVAACGMALHGDLSGTVLLGFGGESALAVVDALLGQPPGTAREWGDLERSAAEETTNIVACAFVNALAGSIEHREPLVPGPPEFRLDFAGSLLQSAVIDQASRSDQIVLVESRFLIEGIEDGWSLVLVPGAGGLGPLGVGEGPGGRPGPKGPGGRPAGGLS</sequence>
<dbReference type="PANTHER" id="PTHR43693:SF1">
    <property type="entry name" value="PROTEIN PHOSPHATASE CHEZ"/>
    <property type="match status" value="1"/>
</dbReference>
<accession>A0A518H7K2</accession>
<keyword evidence="5" id="KW-1185">Reference proteome</keyword>
<keyword evidence="1" id="KW-0145">Chemotaxis</keyword>
<dbReference type="InterPro" id="IPR028976">
    <property type="entry name" value="CheC-like_sf"/>
</dbReference>
<keyword evidence="2 4" id="KW-0378">Hydrolase</keyword>
<reference evidence="4 5" key="1">
    <citation type="submission" date="2019-02" db="EMBL/GenBank/DDBJ databases">
        <title>Deep-cultivation of Planctomycetes and their phenomic and genomic characterization uncovers novel biology.</title>
        <authorList>
            <person name="Wiegand S."/>
            <person name="Jogler M."/>
            <person name="Boedeker C."/>
            <person name="Pinto D."/>
            <person name="Vollmers J."/>
            <person name="Rivas-Marin E."/>
            <person name="Kohn T."/>
            <person name="Peeters S.H."/>
            <person name="Heuer A."/>
            <person name="Rast P."/>
            <person name="Oberbeckmann S."/>
            <person name="Bunk B."/>
            <person name="Jeske O."/>
            <person name="Meyerdierks A."/>
            <person name="Storesund J.E."/>
            <person name="Kallscheuer N."/>
            <person name="Luecker S."/>
            <person name="Lage O.M."/>
            <person name="Pohl T."/>
            <person name="Merkel B.J."/>
            <person name="Hornburger P."/>
            <person name="Mueller R.-W."/>
            <person name="Bruemmer F."/>
            <person name="Labrenz M."/>
            <person name="Spormann A.M."/>
            <person name="Op den Camp H."/>
            <person name="Overmann J."/>
            <person name="Amann R."/>
            <person name="Jetten M.S.M."/>
            <person name="Mascher T."/>
            <person name="Medema M.H."/>
            <person name="Devos D.P."/>
            <person name="Kaster A.-K."/>
            <person name="Ovreas L."/>
            <person name="Rohde M."/>
            <person name="Galperin M.Y."/>
            <person name="Jogler C."/>
        </authorList>
    </citation>
    <scope>NUCLEOTIDE SEQUENCE [LARGE SCALE GENOMIC DNA]</scope>
    <source>
        <strain evidence="4 5">ElP</strain>
    </source>
</reference>